<protein>
    <submittedName>
        <fullName evidence="5">Putative Peroxide stress-activated histidine kinase mak1</fullName>
    </submittedName>
</protein>
<dbReference type="InterPro" id="IPR001789">
    <property type="entry name" value="Sig_transdc_resp-reg_receiver"/>
</dbReference>
<comment type="caution">
    <text evidence="3">Lacks conserved residue(s) required for the propagation of feature annotation.</text>
</comment>
<feature type="domain" description="Response regulatory" evidence="4">
    <location>
        <begin position="150"/>
        <end position="244"/>
    </location>
</feature>
<sequence length="244" mass="27672">MILPQDVPHQITALASVKEAQSMISGEDPINFTHIVLNLGSKEEIVDLIDQIVASISLPTTSIVVLSDPVQRQEIVKMTTEYDYEQLVRDRRVTFVFKPVKPSRFAVIFDPEREREFSTDRNRSTAQQQVADQKQSYLDVTKRLGNRGLNVLLVEDNPVNQKVLLKYLNKINIAVELALDGVECTKKVFSHDHSYYSLILVSIPPNSYYYLTDESSAIFTCLIKMDTKPAIKRKNCSLSKPQPA</sequence>
<gene>
    <name evidence="5" type="ORF">M7I_0513</name>
</gene>
<organism evidence="5 6">
    <name type="scientific">Glarea lozoyensis (strain ATCC 74030 / MF5533)</name>
    <dbReference type="NCBI Taxonomy" id="1104152"/>
    <lineage>
        <taxon>Eukaryota</taxon>
        <taxon>Fungi</taxon>
        <taxon>Dikarya</taxon>
        <taxon>Ascomycota</taxon>
        <taxon>Pezizomycotina</taxon>
        <taxon>Leotiomycetes</taxon>
        <taxon>Helotiales</taxon>
        <taxon>Helotiaceae</taxon>
        <taxon>Glarea</taxon>
    </lineage>
</organism>
<comment type="caution">
    <text evidence="5">The sequence shown here is derived from an EMBL/GenBank/DDBJ whole genome shotgun (WGS) entry which is preliminary data.</text>
</comment>
<accession>H0EDQ8</accession>
<dbReference type="GO" id="GO:0016301">
    <property type="term" value="F:kinase activity"/>
    <property type="evidence" value="ECO:0007669"/>
    <property type="project" value="UniProtKB-KW"/>
</dbReference>
<dbReference type="OrthoDB" id="303614at2759"/>
<evidence type="ECO:0000313" key="5">
    <source>
        <dbReference type="EMBL" id="EHL03298.1"/>
    </source>
</evidence>
<keyword evidence="5" id="KW-0808">Transferase</keyword>
<dbReference type="Gene3D" id="3.40.50.2300">
    <property type="match status" value="1"/>
</dbReference>
<dbReference type="PANTHER" id="PTHR45339">
    <property type="entry name" value="HYBRID SIGNAL TRANSDUCTION HISTIDINE KINASE J"/>
    <property type="match status" value="1"/>
</dbReference>
<reference evidence="5 6" key="1">
    <citation type="journal article" date="2012" name="Eukaryot. Cell">
        <title>Genome sequence of the fungus Glarea lozoyensis: the first genome sequence of a species from the Helotiaceae family.</title>
        <authorList>
            <person name="Youssar L."/>
            <person name="Gruening B.A."/>
            <person name="Erxleben A."/>
            <person name="Guenther S."/>
            <person name="Huettel W."/>
        </authorList>
    </citation>
    <scope>NUCLEOTIDE SEQUENCE [LARGE SCALE GENOMIC DNA]</scope>
    <source>
        <strain evidence="6">ATCC 74030 / MF5533</strain>
    </source>
</reference>
<evidence type="ECO:0000259" key="4">
    <source>
        <dbReference type="PROSITE" id="PS50110"/>
    </source>
</evidence>
<dbReference type="SUPFAM" id="SSF52172">
    <property type="entry name" value="CheY-like"/>
    <property type="match status" value="1"/>
</dbReference>
<dbReference type="EMBL" id="AGUE01000010">
    <property type="protein sequence ID" value="EHL03298.1"/>
    <property type="molecule type" value="Genomic_DNA"/>
</dbReference>
<dbReference type="HOGENOM" id="CLU_1138086_0_0_1"/>
<name>H0EDQ8_GLAL7</name>
<dbReference type="InParanoid" id="H0EDQ8"/>
<proteinExistence type="predicted"/>
<dbReference type="AlphaFoldDB" id="H0EDQ8"/>
<evidence type="ECO:0000256" key="3">
    <source>
        <dbReference type="PROSITE-ProRule" id="PRU00169"/>
    </source>
</evidence>
<keyword evidence="6" id="KW-1185">Reference proteome</keyword>
<keyword evidence="1" id="KW-0597">Phosphoprotein</keyword>
<dbReference type="GO" id="GO:0000160">
    <property type="term" value="P:phosphorelay signal transduction system"/>
    <property type="evidence" value="ECO:0007669"/>
    <property type="project" value="UniProtKB-KW"/>
</dbReference>
<keyword evidence="5" id="KW-0418">Kinase</keyword>
<dbReference type="Proteomes" id="UP000005446">
    <property type="component" value="Unassembled WGS sequence"/>
</dbReference>
<keyword evidence="2" id="KW-0902">Two-component regulatory system</keyword>
<evidence type="ECO:0000256" key="1">
    <source>
        <dbReference type="ARBA" id="ARBA00022553"/>
    </source>
</evidence>
<evidence type="ECO:0000256" key="2">
    <source>
        <dbReference type="ARBA" id="ARBA00023012"/>
    </source>
</evidence>
<dbReference type="PANTHER" id="PTHR45339:SF1">
    <property type="entry name" value="HYBRID SIGNAL TRANSDUCTION HISTIDINE KINASE J"/>
    <property type="match status" value="1"/>
</dbReference>
<evidence type="ECO:0000313" key="6">
    <source>
        <dbReference type="Proteomes" id="UP000005446"/>
    </source>
</evidence>
<dbReference type="PROSITE" id="PS50110">
    <property type="entry name" value="RESPONSE_REGULATORY"/>
    <property type="match status" value="1"/>
</dbReference>
<dbReference type="InterPro" id="IPR011006">
    <property type="entry name" value="CheY-like_superfamily"/>
</dbReference>